<dbReference type="GO" id="GO:0000122">
    <property type="term" value="P:negative regulation of transcription by RNA polymerase II"/>
    <property type="evidence" value="ECO:0007669"/>
    <property type="project" value="UniProtKB-ARBA"/>
</dbReference>
<organism evidence="6 7">
    <name type="scientific">Pristionchus fissidentatus</name>
    <dbReference type="NCBI Taxonomy" id="1538716"/>
    <lineage>
        <taxon>Eukaryota</taxon>
        <taxon>Metazoa</taxon>
        <taxon>Ecdysozoa</taxon>
        <taxon>Nematoda</taxon>
        <taxon>Chromadorea</taxon>
        <taxon>Rhabditida</taxon>
        <taxon>Rhabditina</taxon>
        <taxon>Diplogasteromorpha</taxon>
        <taxon>Diplogasteroidea</taxon>
        <taxon>Neodiplogasteridae</taxon>
        <taxon>Pristionchus</taxon>
    </lineage>
</organism>
<dbReference type="InterPro" id="IPR036236">
    <property type="entry name" value="Znf_C2H2_sf"/>
</dbReference>
<gene>
    <name evidence="6" type="ORF">PFISCL1PPCAC_12496</name>
</gene>
<dbReference type="PROSITE" id="PS50157">
    <property type="entry name" value="ZINC_FINGER_C2H2_2"/>
    <property type="match status" value="2"/>
</dbReference>
<comment type="caution">
    <text evidence="6">The sequence shown here is derived from an EMBL/GenBank/DDBJ whole genome shotgun (WGS) entry which is preliminary data.</text>
</comment>
<protein>
    <recommendedName>
        <fullName evidence="5">C2H2-type domain-containing protein</fullName>
    </recommendedName>
</protein>
<dbReference type="AlphaFoldDB" id="A0AAV5VNU5"/>
<evidence type="ECO:0000256" key="2">
    <source>
        <dbReference type="ARBA" id="ARBA00022771"/>
    </source>
</evidence>
<feature type="domain" description="C2H2-type" evidence="5">
    <location>
        <begin position="51"/>
        <end position="77"/>
    </location>
</feature>
<keyword evidence="2 4" id="KW-0863">Zinc-finger</keyword>
<accession>A0AAV5VNU5</accession>
<feature type="domain" description="C2H2-type" evidence="5">
    <location>
        <begin position="13"/>
        <end position="41"/>
    </location>
</feature>
<feature type="non-terminal residue" evidence="6">
    <location>
        <position position="77"/>
    </location>
</feature>
<feature type="non-terminal residue" evidence="6">
    <location>
        <position position="1"/>
    </location>
</feature>
<dbReference type="FunFam" id="3.30.160.60:FF:000446">
    <property type="entry name" value="Zinc finger protein"/>
    <property type="match status" value="1"/>
</dbReference>
<dbReference type="SUPFAM" id="SSF57667">
    <property type="entry name" value="beta-beta-alpha zinc fingers"/>
    <property type="match status" value="1"/>
</dbReference>
<evidence type="ECO:0000259" key="5">
    <source>
        <dbReference type="PROSITE" id="PS50157"/>
    </source>
</evidence>
<evidence type="ECO:0000256" key="3">
    <source>
        <dbReference type="ARBA" id="ARBA00022833"/>
    </source>
</evidence>
<dbReference type="Gene3D" id="3.30.160.60">
    <property type="entry name" value="Classic Zinc Finger"/>
    <property type="match status" value="1"/>
</dbReference>
<dbReference type="Proteomes" id="UP001432322">
    <property type="component" value="Unassembled WGS sequence"/>
</dbReference>
<dbReference type="SMART" id="SM00355">
    <property type="entry name" value="ZnF_C2H2"/>
    <property type="match status" value="2"/>
</dbReference>
<evidence type="ECO:0000256" key="4">
    <source>
        <dbReference type="PROSITE-ProRule" id="PRU00042"/>
    </source>
</evidence>
<keyword evidence="1" id="KW-0479">Metal-binding</keyword>
<evidence type="ECO:0000313" key="6">
    <source>
        <dbReference type="EMBL" id="GMT21199.1"/>
    </source>
</evidence>
<proteinExistence type="predicted"/>
<sequence length="77" mass="8988">LNNHLAVHKDKGFTCDVCDKGFYRETELKRHKKKAHAIEPESAENRFLSNTKCRDCGMEFKSQMAMRQHRKLQHGTA</sequence>
<name>A0AAV5VNU5_9BILA</name>
<dbReference type="InterPro" id="IPR013087">
    <property type="entry name" value="Znf_C2H2_type"/>
</dbReference>
<reference evidence="6" key="1">
    <citation type="submission" date="2023-10" db="EMBL/GenBank/DDBJ databases">
        <title>Genome assembly of Pristionchus species.</title>
        <authorList>
            <person name="Yoshida K."/>
            <person name="Sommer R.J."/>
        </authorList>
    </citation>
    <scope>NUCLEOTIDE SEQUENCE</scope>
    <source>
        <strain evidence="6">RS5133</strain>
    </source>
</reference>
<dbReference type="Pfam" id="PF00096">
    <property type="entry name" value="zf-C2H2"/>
    <property type="match status" value="2"/>
</dbReference>
<keyword evidence="7" id="KW-1185">Reference proteome</keyword>
<dbReference type="GO" id="GO:0005634">
    <property type="term" value="C:nucleus"/>
    <property type="evidence" value="ECO:0007669"/>
    <property type="project" value="UniProtKB-ARBA"/>
</dbReference>
<evidence type="ECO:0000256" key="1">
    <source>
        <dbReference type="ARBA" id="ARBA00022723"/>
    </source>
</evidence>
<dbReference type="GO" id="GO:0008270">
    <property type="term" value="F:zinc ion binding"/>
    <property type="evidence" value="ECO:0007669"/>
    <property type="project" value="UniProtKB-KW"/>
</dbReference>
<keyword evidence="3" id="KW-0862">Zinc</keyword>
<evidence type="ECO:0000313" key="7">
    <source>
        <dbReference type="Proteomes" id="UP001432322"/>
    </source>
</evidence>
<dbReference type="EMBL" id="BTSY01000003">
    <property type="protein sequence ID" value="GMT21199.1"/>
    <property type="molecule type" value="Genomic_DNA"/>
</dbReference>
<dbReference type="PROSITE" id="PS00028">
    <property type="entry name" value="ZINC_FINGER_C2H2_1"/>
    <property type="match status" value="2"/>
</dbReference>